<dbReference type="PANTHER" id="PTHR12858">
    <property type="entry name" value="RIBOSOME BIOGENESIS PROTEIN"/>
    <property type="match status" value="1"/>
</dbReference>
<organism evidence="7 8">
    <name type="scientific">Amphibalanus amphitrite</name>
    <name type="common">Striped barnacle</name>
    <name type="synonym">Balanus amphitrite</name>
    <dbReference type="NCBI Taxonomy" id="1232801"/>
    <lineage>
        <taxon>Eukaryota</taxon>
        <taxon>Metazoa</taxon>
        <taxon>Ecdysozoa</taxon>
        <taxon>Arthropoda</taxon>
        <taxon>Crustacea</taxon>
        <taxon>Multicrustacea</taxon>
        <taxon>Cirripedia</taxon>
        <taxon>Thoracica</taxon>
        <taxon>Thoracicalcarea</taxon>
        <taxon>Balanomorpha</taxon>
        <taxon>Balanoidea</taxon>
        <taxon>Balanidae</taxon>
        <taxon>Amphibalaninae</taxon>
        <taxon>Amphibalanus</taxon>
    </lineage>
</organism>
<reference evidence="7 8" key="1">
    <citation type="submission" date="2019-07" db="EMBL/GenBank/DDBJ databases">
        <title>Draft genome assembly of a fouling barnacle, Amphibalanus amphitrite (Darwin, 1854): The first reference genome for Thecostraca.</title>
        <authorList>
            <person name="Kim W."/>
        </authorList>
    </citation>
    <scope>NUCLEOTIDE SEQUENCE [LARGE SCALE GENOMIC DNA]</scope>
    <source>
        <strain evidence="7">SNU_AA5</strain>
        <tissue evidence="7">Soma without cirri and trophi</tissue>
    </source>
</reference>
<dbReference type="GO" id="GO:0003924">
    <property type="term" value="F:GTPase activity"/>
    <property type="evidence" value="ECO:0007669"/>
    <property type="project" value="TreeGrafter"/>
</dbReference>
<accession>A0A6A4UZ09</accession>
<protein>
    <recommendedName>
        <fullName evidence="3">Pre-rRNA-processing protein TSR1 homolog</fullName>
    </recommendedName>
</protein>
<comment type="similarity">
    <text evidence="2">Belongs to the TRAFAC class translation factor GTPase superfamily. Bms1-like GTPase family. TSR1 subfamily.</text>
</comment>
<feature type="compositionally biased region" description="Basic residues" evidence="4">
    <location>
        <begin position="1"/>
        <end position="24"/>
    </location>
</feature>
<feature type="region of interest" description="Disordered" evidence="4">
    <location>
        <begin position="277"/>
        <end position="343"/>
    </location>
</feature>
<dbReference type="EMBL" id="VIIS01002062">
    <property type="protein sequence ID" value="KAF0289087.1"/>
    <property type="molecule type" value="Genomic_DNA"/>
</dbReference>
<dbReference type="SMART" id="SM00785">
    <property type="entry name" value="AARP2CN"/>
    <property type="match status" value="1"/>
</dbReference>
<dbReference type="PANTHER" id="PTHR12858:SF1">
    <property type="entry name" value="PRE-RRNA-PROCESSING PROTEIN TSR1 HOMOLOG"/>
    <property type="match status" value="1"/>
</dbReference>
<evidence type="ECO:0000313" key="7">
    <source>
        <dbReference type="EMBL" id="KAF0289087.1"/>
    </source>
</evidence>
<evidence type="ECO:0000256" key="2">
    <source>
        <dbReference type="ARBA" id="ARBA00038288"/>
    </source>
</evidence>
<feature type="compositionally biased region" description="Basic and acidic residues" evidence="4">
    <location>
        <begin position="59"/>
        <end position="70"/>
    </location>
</feature>
<name>A0A6A4UZ09_AMPAM</name>
<feature type="compositionally biased region" description="Acidic residues" evidence="4">
    <location>
        <begin position="370"/>
        <end position="391"/>
    </location>
</feature>
<dbReference type="InterPro" id="IPR012948">
    <property type="entry name" value="AARP2CN"/>
</dbReference>
<evidence type="ECO:0000256" key="4">
    <source>
        <dbReference type="SAM" id="MobiDB-lite"/>
    </source>
</evidence>
<evidence type="ECO:0000256" key="3">
    <source>
        <dbReference type="ARBA" id="ARBA00040070"/>
    </source>
</evidence>
<dbReference type="Pfam" id="PF08142">
    <property type="entry name" value="AARP2CN"/>
    <property type="match status" value="1"/>
</dbReference>
<evidence type="ECO:0000256" key="1">
    <source>
        <dbReference type="ARBA" id="ARBA00037087"/>
    </source>
</evidence>
<feature type="compositionally biased region" description="Acidic residues" evidence="4">
    <location>
        <begin position="401"/>
        <end position="410"/>
    </location>
</feature>
<feature type="compositionally biased region" description="Acidic residues" evidence="4">
    <location>
        <begin position="323"/>
        <end position="337"/>
    </location>
</feature>
<gene>
    <name evidence="7" type="primary">tsr1</name>
    <name evidence="7" type="ORF">FJT64_012598</name>
</gene>
<feature type="compositionally biased region" description="Basic residues" evidence="4">
    <location>
        <begin position="40"/>
        <end position="53"/>
    </location>
</feature>
<feature type="domain" description="Ribosome biogenesis protein BMS1/TSR1 C-terminal" evidence="6">
    <location>
        <begin position="455"/>
        <end position="738"/>
    </location>
</feature>
<sequence>MHSHRASNLKQQNKQHKTGRHKSNRSLDNISKGKVQLKALTRRKQHEPKRHERRLLARQLRDNKRQEALQRGRWRGTADTPPLLVAVVALHQAAAAQSALRLLTAADPDVTVTRSEQGVTHISVPRLKKRMALLCPPAGDLYAVLDAAKVADAVLFLLAPDGADEAGTRLLRQSEAKKAIQKQLERWFAGRDCRLQALSAPSDAAALLHHLSSGRLRPVTFRERRPHLLAERLEFTPDPQQAGYGTLSVSGYLRGRRPLSASRLVHVSGWGDFQMSEITAPSDPHPLTVRRRPDADQAMTEAGETVLSRADPATQESLQSENVPDDDMDGDDPWPEDDALRDAETLNKVARKKRVPKGMSEYQAAWIIDSDGEEVGASDSDDGMSCDEEGGEAGPAAADEPASDGEETGDAAETATVSEAPVDDDKYDRDMDMDEEEATLKRIKEAREDEMFPDEIDTPKEVPARVRFQKYRGLASFRGSSWDPKENLPAEYARCFQFANFERTRRQALKEETDGAQPGQYVTVKLVSVPSHLWLSRDPAAPLVLFGLLAHEQKMSVINCVLQRHSAGHQRPIRAKERLIFHVGFRRFGAAPIFSQHTNGDKHKMERFFRADQAVVATFFAPITYGPAPVLVLHEDREGNQDLVATGSILSVNPDRIVTKRVVLSGHPFKINKRSAVARYMFFNREDILWFKPIELKTKYGRRGNIKEPLGTHGHMKVVFNGPINSQDTILLNLYKRVFPKWTYDPHVAAPAALYRPGGETGALPALPEGDEDEDME</sequence>
<evidence type="ECO:0000259" key="6">
    <source>
        <dbReference type="SMART" id="SM01362"/>
    </source>
</evidence>
<dbReference type="Proteomes" id="UP000440578">
    <property type="component" value="Unassembled WGS sequence"/>
</dbReference>
<dbReference type="SMART" id="SM01362">
    <property type="entry name" value="DUF663"/>
    <property type="match status" value="1"/>
</dbReference>
<dbReference type="GO" id="GO:0005525">
    <property type="term" value="F:GTP binding"/>
    <property type="evidence" value="ECO:0007669"/>
    <property type="project" value="TreeGrafter"/>
</dbReference>
<dbReference type="GO" id="GO:0000479">
    <property type="term" value="P:endonucleolytic cleavage of tricistronic rRNA transcript (SSU-rRNA, 5.8S rRNA, LSU-rRNA)"/>
    <property type="evidence" value="ECO:0007669"/>
    <property type="project" value="TreeGrafter"/>
</dbReference>
<dbReference type="GO" id="GO:0034511">
    <property type="term" value="F:U3 snoRNA binding"/>
    <property type="evidence" value="ECO:0007669"/>
    <property type="project" value="TreeGrafter"/>
</dbReference>
<dbReference type="GO" id="GO:0000462">
    <property type="term" value="P:maturation of SSU-rRNA from tricistronic rRNA transcript (SSU-rRNA, 5.8S rRNA, LSU-rRNA)"/>
    <property type="evidence" value="ECO:0007669"/>
    <property type="project" value="TreeGrafter"/>
</dbReference>
<keyword evidence="8" id="KW-1185">Reference proteome</keyword>
<feature type="region of interest" description="Disordered" evidence="4">
    <location>
        <begin position="1"/>
        <end position="73"/>
    </location>
</feature>
<comment type="function">
    <text evidence="1">Required during maturation of the 40S ribosomal subunit in the nucleolus.</text>
</comment>
<evidence type="ECO:0000313" key="8">
    <source>
        <dbReference type="Proteomes" id="UP000440578"/>
    </source>
</evidence>
<dbReference type="InterPro" id="IPR039761">
    <property type="entry name" value="Bms1/Tsr1"/>
</dbReference>
<comment type="caution">
    <text evidence="7">The sequence shown here is derived from an EMBL/GenBank/DDBJ whole genome shotgun (WGS) entry which is preliminary data.</text>
</comment>
<feature type="domain" description="AARP2CN" evidence="5">
    <location>
        <begin position="203"/>
        <end position="285"/>
    </location>
</feature>
<evidence type="ECO:0000259" key="5">
    <source>
        <dbReference type="SMART" id="SM00785"/>
    </source>
</evidence>
<dbReference type="Pfam" id="PF22298">
    <property type="entry name" value="Tsr1_G-like"/>
    <property type="match status" value="1"/>
</dbReference>
<dbReference type="GO" id="GO:0030688">
    <property type="term" value="C:preribosome, small subunit precursor"/>
    <property type="evidence" value="ECO:0007669"/>
    <property type="project" value="TreeGrafter"/>
</dbReference>
<dbReference type="AlphaFoldDB" id="A0A6A4UZ09"/>
<feature type="region of interest" description="Disordered" evidence="4">
    <location>
        <begin position="370"/>
        <end position="429"/>
    </location>
</feature>
<dbReference type="GO" id="GO:0005634">
    <property type="term" value="C:nucleus"/>
    <property type="evidence" value="ECO:0007669"/>
    <property type="project" value="InterPro"/>
</dbReference>
<dbReference type="InterPro" id="IPR007034">
    <property type="entry name" value="BMS1_TSR1_C"/>
</dbReference>
<proteinExistence type="inferred from homology"/>
<dbReference type="OrthoDB" id="119302at2759"/>
<dbReference type="Pfam" id="PF04950">
    <property type="entry name" value="RIBIOP_C"/>
    <property type="match status" value="1"/>
</dbReference>